<dbReference type="Pfam" id="PF03401">
    <property type="entry name" value="TctC"/>
    <property type="match status" value="1"/>
</dbReference>
<feature type="signal peptide" evidence="2">
    <location>
        <begin position="1"/>
        <end position="25"/>
    </location>
</feature>
<dbReference type="EMBL" id="JXQQ01000061">
    <property type="protein sequence ID" value="KIQ26142.1"/>
    <property type="molecule type" value="Genomic_DNA"/>
</dbReference>
<dbReference type="Gene3D" id="3.40.190.150">
    <property type="entry name" value="Bordetella uptake gene, domain 1"/>
    <property type="match status" value="1"/>
</dbReference>
<dbReference type="PIRSF" id="PIRSF017082">
    <property type="entry name" value="YflP"/>
    <property type="match status" value="1"/>
</dbReference>
<dbReference type="PANTHER" id="PTHR42928">
    <property type="entry name" value="TRICARBOXYLATE-BINDING PROTEIN"/>
    <property type="match status" value="1"/>
</dbReference>
<dbReference type="InterPro" id="IPR005064">
    <property type="entry name" value="BUG"/>
</dbReference>
<evidence type="ECO:0000256" key="2">
    <source>
        <dbReference type="SAM" id="SignalP"/>
    </source>
</evidence>
<evidence type="ECO:0008006" key="5">
    <source>
        <dbReference type="Google" id="ProtNLM"/>
    </source>
</evidence>
<organism evidence="3 4">
    <name type="scientific">Variovorax paradoxus</name>
    <dbReference type="NCBI Taxonomy" id="34073"/>
    <lineage>
        <taxon>Bacteria</taxon>
        <taxon>Pseudomonadati</taxon>
        <taxon>Pseudomonadota</taxon>
        <taxon>Betaproteobacteria</taxon>
        <taxon>Burkholderiales</taxon>
        <taxon>Comamonadaceae</taxon>
        <taxon>Variovorax</taxon>
    </lineage>
</organism>
<name>A0A0D0KJ45_VARPD</name>
<dbReference type="AlphaFoldDB" id="A0A0D0KJ45"/>
<proteinExistence type="inferred from homology"/>
<evidence type="ECO:0000313" key="3">
    <source>
        <dbReference type="EMBL" id="KIQ26142.1"/>
    </source>
</evidence>
<reference evidence="3 4" key="1">
    <citation type="submission" date="2014-12" db="EMBL/GenBank/DDBJ databases">
        <title>16Stimator: statistical estimation of ribosomal gene copy numbers from draft genome assemblies.</title>
        <authorList>
            <person name="Perisin M.A."/>
            <person name="Vetter M."/>
            <person name="Gilbert J.A."/>
            <person name="Bergelson J."/>
        </authorList>
    </citation>
    <scope>NUCLEOTIDE SEQUENCE [LARGE SCALE GENOMIC DNA]</scope>
    <source>
        <strain evidence="3 4">MEDvA23</strain>
    </source>
</reference>
<feature type="chain" id="PRO_5002215054" description="Tripartite tricarboxylate transporter substrate binding protein" evidence="2">
    <location>
        <begin position="26"/>
        <end position="323"/>
    </location>
</feature>
<sequence>MSSSLSRRAVLGGALAALSVSRIHAADAPATVRLVVPFPAGGSLDTLGRVLAPSLGRLLGATVVVINIAGATGQRAGIQVAHAPPDGRTLLLGTSATHAIAASLFPRLPYRPERDFAAVGRICSSRLVLVAHPSLRVRSLSGLIDAARAAPAPLAYGSWGTGSGGHLLVEAIRLQAGIDLTHVPYQSVAQMMRDLLGERLLLGISDTAGAIAPLREGKLVPLAISGTTRLAALPKVPALAEAQVPFTTESWCALFAPARTPVAELMRLETALQAALKEPPVQEALEPLVFEQGAMSRASFEQLWLDDIAAWRRIVTDTGISLD</sequence>
<dbReference type="PANTHER" id="PTHR42928:SF5">
    <property type="entry name" value="BLR1237 PROTEIN"/>
    <property type="match status" value="1"/>
</dbReference>
<comment type="caution">
    <text evidence="3">The sequence shown here is derived from an EMBL/GenBank/DDBJ whole genome shotgun (WGS) entry which is preliminary data.</text>
</comment>
<protein>
    <recommendedName>
        <fullName evidence="5">Tripartite tricarboxylate transporter substrate binding protein</fullName>
    </recommendedName>
</protein>
<accession>A0A0D0KJ45</accession>
<dbReference type="SUPFAM" id="SSF53850">
    <property type="entry name" value="Periplasmic binding protein-like II"/>
    <property type="match status" value="1"/>
</dbReference>
<evidence type="ECO:0000313" key="4">
    <source>
        <dbReference type="Proteomes" id="UP000032067"/>
    </source>
</evidence>
<dbReference type="InterPro" id="IPR042100">
    <property type="entry name" value="Bug_dom1"/>
</dbReference>
<dbReference type="Gene3D" id="3.40.190.10">
    <property type="entry name" value="Periplasmic binding protein-like II"/>
    <property type="match status" value="1"/>
</dbReference>
<dbReference type="Proteomes" id="UP000032067">
    <property type="component" value="Unassembled WGS sequence"/>
</dbReference>
<dbReference type="RefSeq" id="WP_042581167.1">
    <property type="nucleotide sequence ID" value="NZ_JXQQ01000061.1"/>
</dbReference>
<evidence type="ECO:0000256" key="1">
    <source>
        <dbReference type="ARBA" id="ARBA00006987"/>
    </source>
</evidence>
<gene>
    <name evidence="3" type="ORF">RT97_23080</name>
</gene>
<comment type="similarity">
    <text evidence="1">Belongs to the UPF0065 (bug) family.</text>
</comment>
<keyword evidence="2" id="KW-0732">Signal</keyword>